<evidence type="ECO:0000313" key="2">
    <source>
        <dbReference type="Proteomes" id="UP000037755"/>
    </source>
</evidence>
<accession>A0A0M8MBB9</accession>
<gene>
    <name evidence="1" type="ORF">AM493_17080</name>
</gene>
<dbReference type="Pfam" id="PF08843">
    <property type="entry name" value="AbiEii"/>
    <property type="match status" value="1"/>
</dbReference>
<dbReference type="AlphaFoldDB" id="A0A0M8MBB9"/>
<evidence type="ECO:0000313" key="1">
    <source>
        <dbReference type="EMBL" id="KOS07563.1"/>
    </source>
</evidence>
<sequence>MLHKNTVSPAMWELMQRLMKDEVLKDFVLVGGTALSLKIGHRLSVDIDLFRQDGFDVKELRSYLESYYKAQPTQDFENSVMTFIDDIKVDLISHQYRYLKPVETIEGIRLVSLEDIGAMKLLAIAQSGRRIKDFVDMYYLLEHNPLVVYLEGYAKKYGANPVVARNAVNYFKNVSTKQIMEYFPGKKEEWEKTMERLWQAKINIRTLFEPVRKEENDIKPGNNKRRGLRM</sequence>
<keyword evidence="2" id="KW-1185">Reference proteome</keyword>
<proteinExistence type="predicted"/>
<name>A0A0M8MBB9_9FLAO</name>
<protein>
    <recommendedName>
        <fullName evidence="3">Nucleotidyltransferase</fullName>
    </recommendedName>
</protein>
<dbReference type="Proteomes" id="UP000037755">
    <property type="component" value="Unassembled WGS sequence"/>
</dbReference>
<dbReference type="Gene3D" id="3.10.450.620">
    <property type="entry name" value="JHP933, nucleotidyltransferase-like core domain"/>
    <property type="match status" value="1"/>
</dbReference>
<comment type="caution">
    <text evidence="1">The sequence shown here is derived from an EMBL/GenBank/DDBJ whole genome shotgun (WGS) entry which is preliminary data.</text>
</comment>
<dbReference type="EMBL" id="LIYD01000005">
    <property type="protein sequence ID" value="KOS07563.1"/>
    <property type="molecule type" value="Genomic_DNA"/>
</dbReference>
<dbReference type="InterPro" id="IPR014942">
    <property type="entry name" value="AbiEii"/>
</dbReference>
<dbReference type="STRING" id="1202724.AM493_17080"/>
<reference evidence="1 2" key="1">
    <citation type="submission" date="2015-08" db="EMBL/GenBank/DDBJ databases">
        <title>Whole genome sequence of Flavobacterium akiainvivens IK-1T, from decaying Wikstroemia oahuensis, an endemic Hawaiian shrub.</title>
        <authorList>
            <person name="Wan X."/>
            <person name="Hou S."/>
            <person name="Saito J."/>
            <person name="Donachie S."/>
        </authorList>
    </citation>
    <scope>NUCLEOTIDE SEQUENCE [LARGE SCALE GENOMIC DNA]</scope>
    <source>
        <strain evidence="1 2">IK-1</strain>
    </source>
</reference>
<dbReference type="PATRIC" id="fig|1202724.3.peg.3547"/>
<evidence type="ECO:0008006" key="3">
    <source>
        <dbReference type="Google" id="ProtNLM"/>
    </source>
</evidence>
<organism evidence="1 2">
    <name type="scientific">Flavobacterium akiainvivens</name>
    <dbReference type="NCBI Taxonomy" id="1202724"/>
    <lineage>
        <taxon>Bacteria</taxon>
        <taxon>Pseudomonadati</taxon>
        <taxon>Bacteroidota</taxon>
        <taxon>Flavobacteriia</taxon>
        <taxon>Flavobacteriales</taxon>
        <taxon>Flavobacteriaceae</taxon>
        <taxon>Flavobacterium</taxon>
    </lineage>
</organism>